<sequence>MVESLLCMELKYLSFDIGDFARGLTRRGRTLPHPFTTVTHLELIGVGKVDPHQVKAYFPALTHLAITSLGDTRISRLRDVLDVFGDQLEVLIWCLWEFGMSDGSPSGPRVVPTVDFIAEDDPRLVVLWYGIDVVRTWHEGVKGGLGIWRVADEAVQARRARAGIVDT</sequence>
<gene>
    <name evidence="1" type="ORF">BDN72DRAFT_484958</name>
</gene>
<evidence type="ECO:0000313" key="2">
    <source>
        <dbReference type="Proteomes" id="UP000308600"/>
    </source>
</evidence>
<accession>A0ACD3A5X3</accession>
<dbReference type="Proteomes" id="UP000308600">
    <property type="component" value="Unassembled WGS sequence"/>
</dbReference>
<protein>
    <submittedName>
        <fullName evidence="1">Uncharacterized protein</fullName>
    </submittedName>
</protein>
<proteinExistence type="predicted"/>
<keyword evidence="2" id="KW-1185">Reference proteome</keyword>
<name>A0ACD3A5X3_9AGAR</name>
<dbReference type="EMBL" id="ML208698">
    <property type="protein sequence ID" value="TFK61078.1"/>
    <property type="molecule type" value="Genomic_DNA"/>
</dbReference>
<reference evidence="1 2" key="1">
    <citation type="journal article" date="2019" name="Nat. Ecol. Evol.">
        <title>Megaphylogeny resolves global patterns of mushroom evolution.</title>
        <authorList>
            <person name="Varga T."/>
            <person name="Krizsan K."/>
            <person name="Foldi C."/>
            <person name="Dima B."/>
            <person name="Sanchez-Garcia M."/>
            <person name="Sanchez-Ramirez S."/>
            <person name="Szollosi G.J."/>
            <person name="Szarkandi J.G."/>
            <person name="Papp V."/>
            <person name="Albert L."/>
            <person name="Andreopoulos W."/>
            <person name="Angelini C."/>
            <person name="Antonin V."/>
            <person name="Barry K.W."/>
            <person name="Bougher N.L."/>
            <person name="Buchanan P."/>
            <person name="Buyck B."/>
            <person name="Bense V."/>
            <person name="Catcheside P."/>
            <person name="Chovatia M."/>
            <person name="Cooper J."/>
            <person name="Damon W."/>
            <person name="Desjardin D."/>
            <person name="Finy P."/>
            <person name="Geml J."/>
            <person name="Haridas S."/>
            <person name="Hughes K."/>
            <person name="Justo A."/>
            <person name="Karasinski D."/>
            <person name="Kautmanova I."/>
            <person name="Kiss B."/>
            <person name="Kocsube S."/>
            <person name="Kotiranta H."/>
            <person name="LaButti K.M."/>
            <person name="Lechner B.E."/>
            <person name="Liimatainen K."/>
            <person name="Lipzen A."/>
            <person name="Lukacs Z."/>
            <person name="Mihaltcheva S."/>
            <person name="Morgado L.N."/>
            <person name="Niskanen T."/>
            <person name="Noordeloos M.E."/>
            <person name="Ohm R.A."/>
            <person name="Ortiz-Santana B."/>
            <person name="Ovrebo C."/>
            <person name="Racz N."/>
            <person name="Riley R."/>
            <person name="Savchenko A."/>
            <person name="Shiryaev A."/>
            <person name="Soop K."/>
            <person name="Spirin V."/>
            <person name="Szebenyi C."/>
            <person name="Tomsovsky M."/>
            <person name="Tulloss R.E."/>
            <person name="Uehling J."/>
            <person name="Grigoriev I.V."/>
            <person name="Vagvolgyi C."/>
            <person name="Papp T."/>
            <person name="Martin F.M."/>
            <person name="Miettinen O."/>
            <person name="Hibbett D.S."/>
            <person name="Nagy L.G."/>
        </authorList>
    </citation>
    <scope>NUCLEOTIDE SEQUENCE [LARGE SCALE GENOMIC DNA]</scope>
    <source>
        <strain evidence="1 2">NL-1719</strain>
    </source>
</reference>
<evidence type="ECO:0000313" key="1">
    <source>
        <dbReference type="EMBL" id="TFK61078.1"/>
    </source>
</evidence>
<organism evidence="1 2">
    <name type="scientific">Pluteus cervinus</name>
    <dbReference type="NCBI Taxonomy" id="181527"/>
    <lineage>
        <taxon>Eukaryota</taxon>
        <taxon>Fungi</taxon>
        <taxon>Dikarya</taxon>
        <taxon>Basidiomycota</taxon>
        <taxon>Agaricomycotina</taxon>
        <taxon>Agaricomycetes</taxon>
        <taxon>Agaricomycetidae</taxon>
        <taxon>Agaricales</taxon>
        <taxon>Pluteineae</taxon>
        <taxon>Pluteaceae</taxon>
        <taxon>Pluteus</taxon>
    </lineage>
</organism>